<dbReference type="EMBL" id="LAZR01000470">
    <property type="protein sequence ID" value="KKN67602.1"/>
    <property type="molecule type" value="Genomic_DNA"/>
</dbReference>
<proteinExistence type="predicted"/>
<dbReference type="InterPro" id="IPR056920">
    <property type="entry name" value="PRTase-CE"/>
</dbReference>
<comment type="caution">
    <text evidence="2">The sequence shown here is derived from an EMBL/GenBank/DDBJ whole genome shotgun (WGS) entry which is preliminary data.</text>
</comment>
<protein>
    <recommendedName>
        <fullName evidence="1">PRTase-CE domain-containing protein</fullName>
    </recommendedName>
</protein>
<accession>A0A0F9SY55</accession>
<name>A0A0F9SY55_9ZZZZ</name>
<evidence type="ECO:0000259" key="1">
    <source>
        <dbReference type="Pfam" id="PF24390"/>
    </source>
</evidence>
<dbReference type="AlphaFoldDB" id="A0A0F9SY55"/>
<feature type="domain" description="PRTase-CE" evidence="1">
    <location>
        <begin position="58"/>
        <end position="389"/>
    </location>
</feature>
<reference evidence="2" key="1">
    <citation type="journal article" date="2015" name="Nature">
        <title>Complex archaea that bridge the gap between prokaryotes and eukaryotes.</title>
        <authorList>
            <person name="Spang A."/>
            <person name="Saw J.H."/>
            <person name="Jorgensen S.L."/>
            <person name="Zaremba-Niedzwiedzka K."/>
            <person name="Martijn J."/>
            <person name="Lind A.E."/>
            <person name="van Eijk R."/>
            <person name="Schleper C."/>
            <person name="Guy L."/>
            <person name="Ettema T.J."/>
        </authorList>
    </citation>
    <scope>NUCLEOTIDE SEQUENCE</scope>
</reference>
<sequence>METKYAEDTYVIKKINELCENKLDNDFISDLMFLNNFKFKYYEQFAPGLNFFEYLYLWLKNFEKDDRLEALNILKCLIFFSREEMKILSHQIFREKIKKYLLKLIIKENEELNIFDYRGAYKQYIEYLNESLFIALSDGAMIDYFRRQNVENNDQIVSYYKLHLDAQFEIAFKNFEDRKKPYRFFFLIEDFVASGTTFLRDKNNIEFWLNEDNINELNKCDDINNLSNKPTKKPNLKGQLIRFLKYWSHLINLNKKNKIIYCPYVMTSFSKDRIKAMIKYYGSLNYIQDLEKIKILPQLIIPNELRVVKSCSSSELRNIELKQALNIENLCKKYYNKIEKHLTPSHRLGGGIKFGFGQRGLSVIKYNNVPNNSIYLIWFPTGWNPIFPRFKRHKN</sequence>
<evidence type="ECO:0000313" key="2">
    <source>
        <dbReference type="EMBL" id="KKN67602.1"/>
    </source>
</evidence>
<organism evidence="2">
    <name type="scientific">marine sediment metagenome</name>
    <dbReference type="NCBI Taxonomy" id="412755"/>
    <lineage>
        <taxon>unclassified sequences</taxon>
        <taxon>metagenomes</taxon>
        <taxon>ecological metagenomes</taxon>
    </lineage>
</organism>
<dbReference type="Pfam" id="PF24390">
    <property type="entry name" value="PRTase-CE"/>
    <property type="match status" value="1"/>
</dbReference>
<gene>
    <name evidence="2" type="ORF">LCGC14_0459950</name>
</gene>